<dbReference type="Proteomes" id="UP000006454">
    <property type="component" value="Unassembled WGS sequence"/>
</dbReference>
<name>Q7P3K8_FUSVC</name>
<evidence type="ECO:0000313" key="3">
    <source>
        <dbReference type="Proteomes" id="UP000006454"/>
    </source>
</evidence>
<reference evidence="2 3" key="1">
    <citation type="journal article" date="2003" name="Genome Res.">
        <title>Genome analysis of F. nucleatum sub spp vincentii and its comparison with the genome of F. nucleatum ATCC 25586.</title>
        <authorList>
            <person name="Kapatral V."/>
            <person name="Ivanova N."/>
            <person name="Anderson I."/>
            <person name="Reznik G."/>
            <person name="Bhattacharyya A."/>
            <person name="Gardner W.L."/>
            <person name="Mikhailova N."/>
            <person name="Lapidus A."/>
            <person name="Larsen N."/>
            <person name="D'Souza M."/>
            <person name="Walunas T."/>
            <person name="Haselkorn R."/>
            <person name="Overbeek R."/>
            <person name="Kyrpides N."/>
        </authorList>
    </citation>
    <scope>NUCLEOTIDE SEQUENCE [LARGE SCALE GENOMIC DNA]</scope>
    <source>
        <strain evidence="2 3">ATCC 49256</strain>
    </source>
</reference>
<dbReference type="AlphaFoldDB" id="Q7P3K8"/>
<sequence length="47" mass="5133">MTAIIEKYGMSKRAIIILPILGAFLVNIFYQPATVGVIKTLVKGLVQ</sequence>
<evidence type="ECO:0000256" key="1">
    <source>
        <dbReference type="SAM" id="Phobius"/>
    </source>
</evidence>
<protein>
    <submittedName>
        <fullName evidence="2">Sodium/glutamate symport carrier protein</fullName>
    </submittedName>
</protein>
<keyword evidence="1" id="KW-1133">Transmembrane helix</keyword>
<feature type="transmembrane region" description="Helical" evidence="1">
    <location>
        <begin position="12"/>
        <end position="30"/>
    </location>
</feature>
<keyword evidence="1" id="KW-0472">Membrane</keyword>
<keyword evidence="1" id="KW-0812">Transmembrane</keyword>
<organism evidence="2 3">
    <name type="scientific">Fusobacterium vincentii ATCC 49256</name>
    <dbReference type="NCBI Taxonomy" id="209882"/>
    <lineage>
        <taxon>Bacteria</taxon>
        <taxon>Fusobacteriati</taxon>
        <taxon>Fusobacteriota</taxon>
        <taxon>Fusobacteriia</taxon>
        <taxon>Fusobacteriales</taxon>
        <taxon>Fusobacteriaceae</taxon>
        <taxon>Fusobacterium</taxon>
    </lineage>
</organism>
<proteinExistence type="predicted"/>
<dbReference type="EMBL" id="AABF01000221">
    <property type="protein sequence ID" value="EAA23152.1"/>
    <property type="molecule type" value="Genomic_DNA"/>
</dbReference>
<evidence type="ECO:0000313" key="2">
    <source>
        <dbReference type="EMBL" id="EAA23152.1"/>
    </source>
</evidence>
<gene>
    <name evidence="2" type="ORF">FNV0109</name>
</gene>
<accession>Q7P3K8</accession>
<comment type="caution">
    <text evidence="2">The sequence shown here is derived from an EMBL/GenBank/DDBJ whole genome shotgun (WGS) entry which is preliminary data.</text>
</comment>